<proteinExistence type="predicted"/>
<evidence type="ECO:0000313" key="1">
    <source>
        <dbReference type="EMBL" id="CAG8658154.1"/>
    </source>
</evidence>
<feature type="non-terminal residue" evidence="1">
    <location>
        <position position="1"/>
    </location>
</feature>
<dbReference type="Proteomes" id="UP000789525">
    <property type="component" value="Unassembled WGS sequence"/>
</dbReference>
<sequence>SKKPVSHSVRHFQRRSRDLESLGVYTGPSKYSRDVGQKGKVTDQLYWAGLRANYPRRKALDLITKVWINLCIRFRKKTTIWPTPTPAQGPEVCTVDRALLGFRECPQEDK</sequence>
<evidence type="ECO:0000313" key="2">
    <source>
        <dbReference type="Proteomes" id="UP000789525"/>
    </source>
</evidence>
<protein>
    <submittedName>
        <fullName evidence="1">2706_t:CDS:1</fullName>
    </submittedName>
</protein>
<dbReference type="EMBL" id="CAJVPT010022028">
    <property type="protein sequence ID" value="CAG8658154.1"/>
    <property type="molecule type" value="Genomic_DNA"/>
</dbReference>
<gene>
    <name evidence="1" type="ORF">ACOLOM_LOCUS8490</name>
</gene>
<accession>A0ACA9NHQ6</accession>
<reference evidence="1" key="1">
    <citation type="submission" date="2021-06" db="EMBL/GenBank/DDBJ databases">
        <authorList>
            <person name="Kallberg Y."/>
            <person name="Tangrot J."/>
            <person name="Rosling A."/>
        </authorList>
    </citation>
    <scope>NUCLEOTIDE SEQUENCE</scope>
    <source>
        <strain evidence="1">CL356</strain>
    </source>
</reference>
<name>A0ACA9NHQ6_9GLOM</name>
<comment type="caution">
    <text evidence="1">The sequence shown here is derived from an EMBL/GenBank/DDBJ whole genome shotgun (WGS) entry which is preliminary data.</text>
</comment>
<keyword evidence="2" id="KW-1185">Reference proteome</keyword>
<organism evidence="1 2">
    <name type="scientific">Acaulospora colombiana</name>
    <dbReference type="NCBI Taxonomy" id="27376"/>
    <lineage>
        <taxon>Eukaryota</taxon>
        <taxon>Fungi</taxon>
        <taxon>Fungi incertae sedis</taxon>
        <taxon>Mucoromycota</taxon>
        <taxon>Glomeromycotina</taxon>
        <taxon>Glomeromycetes</taxon>
        <taxon>Diversisporales</taxon>
        <taxon>Acaulosporaceae</taxon>
        <taxon>Acaulospora</taxon>
    </lineage>
</organism>